<organism evidence="2 3">
    <name type="scientific">Trifolium pratense</name>
    <name type="common">Red clover</name>
    <dbReference type="NCBI Taxonomy" id="57577"/>
    <lineage>
        <taxon>Eukaryota</taxon>
        <taxon>Viridiplantae</taxon>
        <taxon>Streptophyta</taxon>
        <taxon>Embryophyta</taxon>
        <taxon>Tracheophyta</taxon>
        <taxon>Spermatophyta</taxon>
        <taxon>Magnoliopsida</taxon>
        <taxon>eudicotyledons</taxon>
        <taxon>Gunneridae</taxon>
        <taxon>Pentapetalae</taxon>
        <taxon>rosids</taxon>
        <taxon>fabids</taxon>
        <taxon>Fabales</taxon>
        <taxon>Fabaceae</taxon>
        <taxon>Papilionoideae</taxon>
        <taxon>50 kb inversion clade</taxon>
        <taxon>NPAAA clade</taxon>
        <taxon>Hologalegina</taxon>
        <taxon>IRL clade</taxon>
        <taxon>Trifolieae</taxon>
        <taxon>Trifolium</taxon>
    </lineage>
</organism>
<name>A0A2K3N213_TRIPR</name>
<evidence type="ECO:0000256" key="1">
    <source>
        <dbReference type="SAM" id="MobiDB-lite"/>
    </source>
</evidence>
<comment type="caution">
    <text evidence="2">The sequence shown here is derived from an EMBL/GenBank/DDBJ whole genome shotgun (WGS) entry which is preliminary data.</text>
</comment>
<gene>
    <name evidence="2" type="ORF">L195_g020311</name>
</gene>
<evidence type="ECO:0000313" key="3">
    <source>
        <dbReference type="Proteomes" id="UP000236291"/>
    </source>
</evidence>
<dbReference type="EMBL" id="ASHM01015184">
    <property type="protein sequence ID" value="PNX97091.1"/>
    <property type="molecule type" value="Genomic_DNA"/>
</dbReference>
<reference evidence="2 3" key="1">
    <citation type="journal article" date="2014" name="Am. J. Bot.">
        <title>Genome assembly and annotation for red clover (Trifolium pratense; Fabaceae).</title>
        <authorList>
            <person name="Istvanek J."/>
            <person name="Jaros M."/>
            <person name="Krenek A."/>
            <person name="Repkova J."/>
        </authorList>
    </citation>
    <scope>NUCLEOTIDE SEQUENCE [LARGE SCALE GENOMIC DNA]</scope>
    <source>
        <strain evidence="3">cv. Tatra</strain>
        <tissue evidence="2">Young leaves</tissue>
    </source>
</reference>
<evidence type="ECO:0000313" key="2">
    <source>
        <dbReference type="EMBL" id="PNX97091.1"/>
    </source>
</evidence>
<dbReference type="AlphaFoldDB" id="A0A2K3N213"/>
<proteinExistence type="predicted"/>
<feature type="region of interest" description="Disordered" evidence="1">
    <location>
        <begin position="149"/>
        <end position="192"/>
    </location>
</feature>
<sequence>MIVIVVIQGVVHLSTTMVAIQGLVHVMTTMVAIVVIHGVVHLSTTMVAIQGVVHLRLLHLNQSAIVANDIMRVLVGHIEATVMMYNRWILVHNLHDMVVMFDVAEYAMRFDVVRWRQSKCRYWWSKATWTGGEGSSFAQRLRGLRRQLSVEQRNSNDDNEDNADNAEEQLYGRGHQRNAGPPPCGTGGRRKH</sequence>
<reference evidence="2 3" key="2">
    <citation type="journal article" date="2017" name="Front. Plant Sci.">
        <title>Gene Classification and Mining of Molecular Markers Useful in Red Clover (Trifolium pratense) Breeding.</title>
        <authorList>
            <person name="Istvanek J."/>
            <person name="Dluhosova J."/>
            <person name="Dluhos P."/>
            <person name="Patkova L."/>
            <person name="Nedelnik J."/>
            <person name="Repkova J."/>
        </authorList>
    </citation>
    <scope>NUCLEOTIDE SEQUENCE [LARGE SCALE GENOMIC DNA]</scope>
    <source>
        <strain evidence="3">cv. Tatra</strain>
        <tissue evidence="2">Young leaves</tissue>
    </source>
</reference>
<protein>
    <submittedName>
        <fullName evidence="2">Uncharacterized protein</fullName>
    </submittedName>
</protein>
<feature type="compositionally biased region" description="Acidic residues" evidence="1">
    <location>
        <begin position="157"/>
        <end position="167"/>
    </location>
</feature>
<dbReference type="Proteomes" id="UP000236291">
    <property type="component" value="Unassembled WGS sequence"/>
</dbReference>
<accession>A0A2K3N213</accession>